<organism evidence="1 2">
    <name type="scientific">Candidatus Ryanbacteria bacterium RIFCSPHIGHO2_01_45_13</name>
    <dbReference type="NCBI Taxonomy" id="1802112"/>
    <lineage>
        <taxon>Bacteria</taxon>
        <taxon>Candidatus Ryaniibacteriota</taxon>
    </lineage>
</organism>
<dbReference type="Proteomes" id="UP000176700">
    <property type="component" value="Unassembled WGS sequence"/>
</dbReference>
<dbReference type="AlphaFoldDB" id="A0A1G2FXH3"/>
<comment type="caution">
    <text evidence="1">The sequence shown here is derived from an EMBL/GenBank/DDBJ whole genome shotgun (WGS) entry which is preliminary data.</text>
</comment>
<reference evidence="1 2" key="1">
    <citation type="journal article" date="2016" name="Nat. Commun.">
        <title>Thousands of microbial genomes shed light on interconnected biogeochemical processes in an aquifer system.</title>
        <authorList>
            <person name="Anantharaman K."/>
            <person name="Brown C.T."/>
            <person name="Hug L.A."/>
            <person name="Sharon I."/>
            <person name="Castelle C.J."/>
            <person name="Probst A.J."/>
            <person name="Thomas B.C."/>
            <person name="Singh A."/>
            <person name="Wilkins M.J."/>
            <person name="Karaoz U."/>
            <person name="Brodie E.L."/>
            <person name="Williams K.H."/>
            <person name="Hubbard S.S."/>
            <person name="Banfield J.F."/>
        </authorList>
    </citation>
    <scope>NUCLEOTIDE SEQUENCE [LARGE SCALE GENOMIC DNA]</scope>
</reference>
<protein>
    <submittedName>
        <fullName evidence="1">Uncharacterized protein</fullName>
    </submittedName>
</protein>
<sequence length="196" mass="23318">MDDVTVREIVKSVKDLRVSWASRWFWRRRLPGFVNTRTVVRARIQVLVKQPQKVLSTRNHLRDDFPITAYPDINWDWEKREGIVVKYEDSSRGPKLWPTMVRPKTNWRRCYFDILNRPISLDEIILQVMVLKQMGLNYDLVANYHPCKTKWVRQAKADEHDTFEDCHDPRVIKPAWFEIRLVLSTPQGASLDWTVG</sequence>
<evidence type="ECO:0000313" key="2">
    <source>
        <dbReference type="Proteomes" id="UP000176700"/>
    </source>
</evidence>
<proteinExistence type="predicted"/>
<accession>A0A1G2FXH3</accession>
<name>A0A1G2FXH3_9BACT</name>
<gene>
    <name evidence="1" type="ORF">A2W41_03495</name>
</gene>
<dbReference type="EMBL" id="MHNI01000018">
    <property type="protein sequence ID" value="OGZ42422.1"/>
    <property type="molecule type" value="Genomic_DNA"/>
</dbReference>
<evidence type="ECO:0000313" key="1">
    <source>
        <dbReference type="EMBL" id="OGZ42422.1"/>
    </source>
</evidence>